<keyword evidence="2" id="KW-0812">Transmembrane</keyword>
<proteinExistence type="inferred from homology"/>
<organism evidence="3 4">
    <name type="scientific">Candidatus Berkelbacteria bacterium CG10_big_fil_rev_8_21_14_0_10_43_13</name>
    <dbReference type="NCBI Taxonomy" id="1974514"/>
    <lineage>
        <taxon>Bacteria</taxon>
        <taxon>Candidatus Berkelbacteria</taxon>
    </lineage>
</organism>
<accession>A0A2H0W7X3</accession>
<dbReference type="SUPFAM" id="SSF82171">
    <property type="entry name" value="DPP6 N-terminal domain-like"/>
    <property type="match status" value="1"/>
</dbReference>
<dbReference type="PANTHER" id="PTHR36842">
    <property type="entry name" value="PROTEIN TOLB HOMOLOG"/>
    <property type="match status" value="1"/>
</dbReference>
<evidence type="ECO:0000313" key="4">
    <source>
        <dbReference type="Proteomes" id="UP000231382"/>
    </source>
</evidence>
<dbReference type="Gene3D" id="2.120.10.30">
    <property type="entry name" value="TolB, C-terminal domain"/>
    <property type="match status" value="1"/>
</dbReference>
<feature type="transmembrane region" description="Helical" evidence="2">
    <location>
        <begin position="12"/>
        <end position="31"/>
    </location>
</feature>
<dbReference type="InterPro" id="IPR011659">
    <property type="entry name" value="WD40"/>
</dbReference>
<sequence>MNVELKKIKRTVYIVGAILIVATVLLVWFFTRSFLTITVSPRTASVLLDGKKLKVIAGEVGINTSIGDHQLKIEAENYISENEVLKLGRGMNKKVNITLSSTPRPIKINTTGNLLMKGSDFNDGYYFSGSAIFKAKVGISENGNVNVIENRPITGDVINDIKEIVWSPDKQLALLRHSSSIGLFDFMKYDFVHQTETPWCPNGGPFGGGNDIGSIAWSPDNSKIAYYYTPATGERSLIFTNTTNTEITRILNFNQLGIDNPVLRWSPDSEWLIIVPQNKNADENKIYMLNTYSRELKTVVDSGNNIGAVFSPDSNHVLYTATISGQSLPELFLMNKDGNDKTDLKIQANLDTVVWTKDSQDIVVATTDPATKTQTIFRFDTTSVTDSGFAISNLGSTNIQSIAFSDDGKLLLYESGNQIYALKVN</sequence>
<dbReference type="Proteomes" id="UP000231382">
    <property type="component" value="Unassembled WGS sequence"/>
</dbReference>
<keyword evidence="2" id="KW-1133">Transmembrane helix</keyword>
<dbReference type="Pfam" id="PF07676">
    <property type="entry name" value="PD40"/>
    <property type="match status" value="1"/>
</dbReference>
<reference evidence="4" key="1">
    <citation type="submission" date="2017-09" db="EMBL/GenBank/DDBJ databases">
        <title>Depth-based differentiation of microbial function through sediment-hosted aquifers and enrichment of novel symbionts in the deep terrestrial subsurface.</title>
        <authorList>
            <person name="Probst A.J."/>
            <person name="Ladd B."/>
            <person name="Jarett J.K."/>
            <person name="Geller-Mcgrath D.E."/>
            <person name="Sieber C.M.K."/>
            <person name="Emerson J.B."/>
            <person name="Anantharaman K."/>
            <person name="Thomas B.C."/>
            <person name="Malmstrom R."/>
            <person name="Stieglmeier M."/>
            <person name="Klingl A."/>
            <person name="Woyke T."/>
            <person name="Ryan C.M."/>
            <person name="Banfield J.F."/>
        </authorList>
    </citation>
    <scope>NUCLEOTIDE SEQUENCE [LARGE SCALE GENOMIC DNA]</scope>
</reference>
<evidence type="ECO:0000256" key="2">
    <source>
        <dbReference type="SAM" id="Phobius"/>
    </source>
</evidence>
<dbReference type="InterPro" id="IPR011042">
    <property type="entry name" value="6-blade_b-propeller_TolB-like"/>
</dbReference>
<keyword evidence="2" id="KW-0472">Membrane</keyword>
<comment type="caution">
    <text evidence="3">The sequence shown here is derived from an EMBL/GenBank/DDBJ whole genome shotgun (WGS) entry which is preliminary data.</text>
</comment>
<name>A0A2H0W7X3_9BACT</name>
<dbReference type="EMBL" id="PEZW01000025">
    <property type="protein sequence ID" value="PIS07428.1"/>
    <property type="molecule type" value="Genomic_DNA"/>
</dbReference>
<dbReference type="AlphaFoldDB" id="A0A2H0W7X3"/>
<protein>
    <recommendedName>
        <fullName evidence="5">PEGA domain-containing protein</fullName>
    </recommendedName>
</protein>
<evidence type="ECO:0000256" key="1">
    <source>
        <dbReference type="ARBA" id="ARBA00009820"/>
    </source>
</evidence>
<comment type="similarity">
    <text evidence="1">Belongs to the TolB family.</text>
</comment>
<evidence type="ECO:0000313" key="3">
    <source>
        <dbReference type="EMBL" id="PIS07428.1"/>
    </source>
</evidence>
<dbReference type="PANTHER" id="PTHR36842:SF1">
    <property type="entry name" value="PROTEIN TOLB"/>
    <property type="match status" value="1"/>
</dbReference>
<evidence type="ECO:0008006" key="5">
    <source>
        <dbReference type="Google" id="ProtNLM"/>
    </source>
</evidence>
<gene>
    <name evidence="3" type="ORF">COT78_03760</name>
</gene>